<reference evidence="2" key="1">
    <citation type="journal article" date="2019" name="Int. J. Syst. Evol. Microbiol.">
        <title>The Global Catalogue of Microorganisms (GCM) 10K type strain sequencing project: providing services to taxonomists for standard genome sequencing and annotation.</title>
        <authorList>
            <consortium name="The Broad Institute Genomics Platform"/>
            <consortium name="The Broad Institute Genome Sequencing Center for Infectious Disease"/>
            <person name="Wu L."/>
            <person name="Ma J."/>
        </authorList>
    </citation>
    <scope>NUCLEOTIDE SEQUENCE [LARGE SCALE GENOMIC DNA]</scope>
    <source>
        <strain evidence="2">JCM 16916</strain>
    </source>
</reference>
<accession>A0ABP7MKS7</accession>
<dbReference type="EMBL" id="BAAAZU010000010">
    <property type="protein sequence ID" value="GAA3925282.1"/>
    <property type="molecule type" value="Genomic_DNA"/>
</dbReference>
<gene>
    <name evidence="1" type="ORF">GCM10022229_18970</name>
</gene>
<sequence length="85" mass="9198">MKITDRFTAAMDAAHAAARGKEGKEARAARSWAFVRAVSEGGTRGVPAWVCPQFLVGLFQISTRLAKSHLEEIDKDAKRAARGQA</sequence>
<protein>
    <submittedName>
        <fullName evidence="1">Uncharacterized protein</fullName>
    </submittedName>
</protein>
<proteinExistence type="predicted"/>
<keyword evidence="2" id="KW-1185">Reference proteome</keyword>
<evidence type="ECO:0000313" key="1">
    <source>
        <dbReference type="EMBL" id="GAA3925282.1"/>
    </source>
</evidence>
<comment type="caution">
    <text evidence="1">The sequence shown here is derived from an EMBL/GenBank/DDBJ whole genome shotgun (WGS) entry which is preliminary data.</text>
</comment>
<organism evidence="1 2">
    <name type="scientific">Luteimonas lutimaris</name>
    <dbReference type="NCBI Taxonomy" id="698645"/>
    <lineage>
        <taxon>Bacteria</taxon>
        <taxon>Pseudomonadati</taxon>
        <taxon>Pseudomonadota</taxon>
        <taxon>Gammaproteobacteria</taxon>
        <taxon>Lysobacterales</taxon>
        <taxon>Lysobacteraceae</taxon>
        <taxon>Luteimonas</taxon>
    </lineage>
</organism>
<dbReference type="Proteomes" id="UP001501727">
    <property type="component" value="Unassembled WGS sequence"/>
</dbReference>
<name>A0ABP7MKS7_9GAMM</name>
<evidence type="ECO:0000313" key="2">
    <source>
        <dbReference type="Proteomes" id="UP001501727"/>
    </source>
</evidence>